<keyword evidence="1" id="KW-0472">Membrane</keyword>
<evidence type="ECO:0000313" key="3">
    <source>
        <dbReference type="Proteomes" id="UP000266673"/>
    </source>
</evidence>
<reference evidence="2 3" key="1">
    <citation type="submission" date="2018-06" db="EMBL/GenBank/DDBJ databases">
        <title>Comparative genomics reveals the genomic features of Rhizophagus irregularis, R. cerebriforme, R. diaphanum and Gigaspora rosea, and their symbiotic lifestyle signature.</title>
        <authorList>
            <person name="Morin E."/>
            <person name="San Clemente H."/>
            <person name="Chen E.C.H."/>
            <person name="De La Providencia I."/>
            <person name="Hainaut M."/>
            <person name="Kuo A."/>
            <person name="Kohler A."/>
            <person name="Murat C."/>
            <person name="Tang N."/>
            <person name="Roy S."/>
            <person name="Loubradou J."/>
            <person name="Henrissat B."/>
            <person name="Grigoriev I.V."/>
            <person name="Corradi N."/>
            <person name="Roux C."/>
            <person name="Martin F.M."/>
        </authorList>
    </citation>
    <scope>NUCLEOTIDE SEQUENCE [LARGE SCALE GENOMIC DNA]</scope>
    <source>
        <strain evidence="2 3">DAOM 194757</strain>
    </source>
</reference>
<protein>
    <submittedName>
        <fullName evidence="2">Uncharacterized protein</fullName>
    </submittedName>
</protein>
<comment type="caution">
    <text evidence="2">The sequence shown here is derived from an EMBL/GenBank/DDBJ whole genome shotgun (WGS) entry which is preliminary data.</text>
</comment>
<proteinExistence type="predicted"/>
<keyword evidence="1" id="KW-0812">Transmembrane</keyword>
<evidence type="ECO:0000256" key="1">
    <source>
        <dbReference type="SAM" id="Phobius"/>
    </source>
</evidence>
<keyword evidence="3" id="KW-1185">Reference proteome</keyword>
<dbReference type="EMBL" id="QKWP01002983">
    <property type="protein sequence ID" value="RIB01700.1"/>
    <property type="molecule type" value="Genomic_DNA"/>
</dbReference>
<feature type="transmembrane region" description="Helical" evidence="1">
    <location>
        <begin position="16"/>
        <end position="38"/>
    </location>
</feature>
<sequence length="72" mass="8545">MLLMLWYRLLCWDVSLLLYNSCCTVLVCELGYCFWLLPESNQLFSFLIRSIWVVVDWSMYALKMLIIALVDA</sequence>
<accession>A0A397TUJ9</accession>
<keyword evidence="1" id="KW-1133">Transmembrane helix</keyword>
<evidence type="ECO:0000313" key="2">
    <source>
        <dbReference type="EMBL" id="RIB01700.1"/>
    </source>
</evidence>
<name>A0A397TUJ9_9GLOM</name>
<organism evidence="2 3">
    <name type="scientific">Gigaspora rosea</name>
    <dbReference type="NCBI Taxonomy" id="44941"/>
    <lineage>
        <taxon>Eukaryota</taxon>
        <taxon>Fungi</taxon>
        <taxon>Fungi incertae sedis</taxon>
        <taxon>Mucoromycota</taxon>
        <taxon>Glomeromycotina</taxon>
        <taxon>Glomeromycetes</taxon>
        <taxon>Diversisporales</taxon>
        <taxon>Gigasporaceae</taxon>
        <taxon>Gigaspora</taxon>
    </lineage>
</organism>
<dbReference type="AlphaFoldDB" id="A0A397TUJ9"/>
<gene>
    <name evidence="2" type="ORF">C2G38_2126976</name>
</gene>
<feature type="transmembrane region" description="Helical" evidence="1">
    <location>
        <begin position="50"/>
        <end position="70"/>
    </location>
</feature>
<dbReference type="Proteomes" id="UP000266673">
    <property type="component" value="Unassembled WGS sequence"/>
</dbReference>